<evidence type="ECO:0000313" key="1">
    <source>
        <dbReference type="EMBL" id="RNL88359.1"/>
    </source>
</evidence>
<name>A0ABX9WAR0_9ACTN</name>
<sequence length="103" mass="11350">MTGSPQPTRLHVPLRPMWLCRACGAPWPCATARLNLLADYRNSHVALSIYLAGMLYNAVEDLHRLNPHDAPKPGALHDRFLGWAAQGYCVNLVTLCDGIDELG</sequence>
<keyword evidence="2" id="KW-1185">Reference proteome</keyword>
<gene>
    <name evidence="1" type="ORF">EFE23_25960</name>
</gene>
<accession>A0ABX9WAR0</accession>
<organism evidence="1 2">
    <name type="scientific">Micromonospora solifontis</name>
    <dbReference type="NCBI Taxonomy" id="2487138"/>
    <lineage>
        <taxon>Bacteria</taxon>
        <taxon>Bacillati</taxon>
        <taxon>Actinomycetota</taxon>
        <taxon>Actinomycetes</taxon>
        <taxon>Micromonosporales</taxon>
        <taxon>Micromonosporaceae</taxon>
        <taxon>Micromonospora</taxon>
    </lineage>
</organism>
<reference evidence="1 2" key="1">
    <citation type="submission" date="2018-11" db="EMBL/GenBank/DDBJ databases">
        <title>Micromonospora sp. PPF5-17, a new actinomycetes isolated from a hot spring soil.</title>
        <authorList>
            <person name="Thawai C."/>
        </authorList>
    </citation>
    <scope>NUCLEOTIDE SEQUENCE [LARGE SCALE GENOMIC DNA]</scope>
    <source>
        <strain evidence="1 2">PPF5-17</strain>
    </source>
</reference>
<proteinExistence type="predicted"/>
<evidence type="ECO:0000313" key="2">
    <source>
        <dbReference type="Proteomes" id="UP000280698"/>
    </source>
</evidence>
<dbReference type="RefSeq" id="WP_123243522.1">
    <property type="nucleotide sequence ID" value="NZ_JAAHBY010000126.1"/>
</dbReference>
<dbReference type="EMBL" id="RJLN01000126">
    <property type="protein sequence ID" value="RNL88359.1"/>
    <property type="molecule type" value="Genomic_DNA"/>
</dbReference>
<comment type="caution">
    <text evidence="1">The sequence shown here is derived from an EMBL/GenBank/DDBJ whole genome shotgun (WGS) entry which is preliminary data.</text>
</comment>
<protein>
    <recommendedName>
        <fullName evidence="3">Flavin reductase</fullName>
    </recommendedName>
</protein>
<dbReference type="Proteomes" id="UP000280698">
    <property type="component" value="Unassembled WGS sequence"/>
</dbReference>
<evidence type="ECO:0008006" key="3">
    <source>
        <dbReference type="Google" id="ProtNLM"/>
    </source>
</evidence>